<evidence type="ECO:0000313" key="3">
    <source>
        <dbReference type="Proteomes" id="UP001157440"/>
    </source>
</evidence>
<reference evidence="3" key="1">
    <citation type="journal article" date="2019" name="Int. J. Syst. Evol. Microbiol.">
        <title>The Global Catalogue of Microorganisms (GCM) 10K type strain sequencing project: providing services to taxonomists for standard genome sequencing and annotation.</title>
        <authorList>
            <consortium name="The Broad Institute Genomics Platform"/>
            <consortium name="The Broad Institute Genome Sequencing Center for Infectious Disease"/>
            <person name="Wu L."/>
            <person name="Ma J."/>
        </authorList>
    </citation>
    <scope>NUCLEOTIDE SEQUENCE [LARGE SCALE GENOMIC DNA]</scope>
    <source>
        <strain evidence="3">NBRC 103632</strain>
    </source>
</reference>
<accession>A0AA37TK28</accession>
<organism evidence="2 3">
    <name type="scientific">Methylobacterium tardum</name>
    <dbReference type="NCBI Taxonomy" id="374432"/>
    <lineage>
        <taxon>Bacteria</taxon>
        <taxon>Pseudomonadati</taxon>
        <taxon>Pseudomonadota</taxon>
        <taxon>Alphaproteobacteria</taxon>
        <taxon>Hyphomicrobiales</taxon>
        <taxon>Methylobacteriaceae</taxon>
        <taxon>Methylobacterium</taxon>
    </lineage>
</organism>
<sequence>MSDPTSIDLKTDEQRKLEGRRSALKAMGAVAAYTAPVLLATSIPTRAARASGSTSSSAGGGGGLPFEFSGPAGTPTPVVITGPVPSPTPIKITP</sequence>
<feature type="compositionally biased region" description="Low complexity" evidence="1">
    <location>
        <begin position="70"/>
        <end position="83"/>
    </location>
</feature>
<comment type="caution">
    <text evidence="2">The sequence shown here is derived from an EMBL/GenBank/DDBJ whole genome shotgun (WGS) entry which is preliminary data.</text>
</comment>
<evidence type="ECO:0000256" key="1">
    <source>
        <dbReference type="SAM" id="MobiDB-lite"/>
    </source>
</evidence>
<keyword evidence="3" id="KW-1185">Reference proteome</keyword>
<dbReference type="InterPro" id="IPR006311">
    <property type="entry name" value="TAT_signal"/>
</dbReference>
<proteinExistence type="predicted"/>
<name>A0AA37TK28_9HYPH</name>
<feature type="region of interest" description="Disordered" evidence="1">
    <location>
        <begin position="46"/>
        <end position="94"/>
    </location>
</feature>
<dbReference type="EMBL" id="BSPL01000053">
    <property type="protein sequence ID" value="GLS74645.1"/>
    <property type="molecule type" value="Genomic_DNA"/>
</dbReference>
<protein>
    <submittedName>
        <fullName evidence="2">Uncharacterized protein</fullName>
    </submittedName>
</protein>
<dbReference type="AlphaFoldDB" id="A0AA37TK28"/>
<dbReference type="PROSITE" id="PS51318">
    <property type="entry name" value="TAT"/>
    <property type="match status" value="1"/>
</dbReference>
<dbReference type="Proteomes" id="UP001157440">
    <property type="component" value="Unassembled WGS sequence"/>
</dbReference>
<evidence type="ECO:0000313" key="2">
    <source>
        <dbReference type="EMBL" id="GLS74645.1"/>
    </source>
</evidence>
<gene>
    <name evidence="2" type="ORF">GCM10007890_66630</name>
</gene>
<feature type="compositionally biased region" description="Low complexity" evidence="1">
    <location>
        <begin position="46"/>
        <end position="57"/>
    </location>
</feature>